<evidence type="ECO:0008006" key="3">
    <source>
        <dbReference type="Google" id="ProtNLM"/>
    </source>
</evidence>
<proteinExistence type="predicted"/>
<accession>A0A2T4UA67</accession>
<dbReference type="PANTHER" id="PTHR17985:SF8">
    <property type="entry name" value="TRANSPORT AND GOLGI ORGANIZATION PROTEIN 2 HOMOLOG"/>
    <property type="match status" value="1"/>
</dbReference>
<name>A0A2T4UA67_9BACI</name>
<dbReference type="PANTHER" id="PTHR17985">
    <property type="entry name" value="SER/THR-RICH PROTEIN T10 IN DGCR REGION"/>
    <property type="match status" value="1"/>
</dbReference>
<evidence type="ECO:0000313" key="1">
    <source>
        <dbReference type="EMBL" id="PTL40286.1"/>
    </source>
</evidence>
<organism evidence="1 2">
    <name type="scientific">Alkalicoccus saliphilus</name>
    <dbReference type="NCBI Taxonomy" id="200989"/>
    <lineage>
        <taxon>Bacteria</taxon>
        <taxon>Bacillati</taxon>
        <taxon>Bacillota</taxon>
        <taxon>Bacilli</taxon>
        <taxon>Bacillales</taxon>
        <taxon>Bacillaceae</taxon>
        <taxon>Alkalicoccus</taxon>
    </lineage>
</organism>
<keyword evidence="2" id="KW-1185">Reference proteome</keyword>
<sequence>MCIIGAVMKEHPDYPLIIAANRDEFIARPAEQAHWWEEGFVAGKDIKQGGTWIGISREGKIGAVTNIRNPKEHNSFPYSRGVLVPAWLTGGDLEAYMNKKRSFAGFNLLYGTVDKLHYETNGNGKSETIEKGIFALSNAVLGKEWPKTAFLKKELTAAPGMNKEELIEHLFKALSRNDPFPETELPDTGVGLELEKSLSPPYINMTEYGTRCSTVILVSKNHQVTFIERSYRPERGEVKFHFHLEKNS</sequence>
<dbReference type="OrthoDB" id="4380123at2"/>
<dbReference type="AlphaFoldDB" id="A0A2T4UA67"/>
<reference evidence="1 2" key="1">
    <citation type="submission" date="2018-03" db="EMBL/GenBank/DDBJ databases">
        <title>Alkalicoccus saliphilus sp. nov., isolated from a mineral pool.</title>
        <authorList>
            <person name="Zhao B."/>
        </authorList>
    </citation>
    <scope>NUCLEOTIDE SEQUENCE [LARGE SCALE GENOMIC DNA]</scope>
    <source>
        <strain evidence="1 2">6AG</strain>
    </source>
</reference>
<gene>
    <name evidence="1" type="ORF">C6Y45_02585</name>
</gene>
<evidence type="ECO:0000313" key="2">
    <source>
        <dbReference type="Proteomes" id="UP000240509"/>
    </source>
</evidence>
<dbReference type="EMBL" id="PZJJ01000002">
    <property type="protein sequence ID" value="PTL40286.1"/>
    <property type="molecule type" value="Genomic_DNA"/>
</dbReference>
<comment type="caution">
    <text evidence="1">The sequence shown here is derived from an EMBL/GenBank/DDBJ whole genome shotgun (WGS) entry which is preliminary data.</text>
</comment>
<dbReference type="Proteomes" id="UP000240509">
    <property type="component" value="Unassembled WGS sequence"/>
</dbReference>
<dbReference type="InterPro" id="IPR008551">
    <property type="entry name" value="TANGO2"/>
</dbReference>
<dbReference type="Pfam" id="PF05742">
    <property type="entry name" value="TANGO2"/>
    <property type="match status" value="1"/>
</dbReference>
<dbReference type="RefSeq" id="WP_107583464.1">
    <property type="nucleotide sequence ID" value="NZ_PZJJ01000002.1"/>
</dbReference>
<protein>
    <recommendedName>
        <fullName evidence="3">NRDE family protein</fullName>
    </recommendedName>
</protein>